<evidence type="ECO:0000256" key="2">
    <source>
        <dbReference type="SAM" id="SignalP"/>
    </source>
</evidence>
<evidence type="ECO:0000313" key="3">
    <source>
        <dbReference type="EMBL" id="KAJ3440621.1"/>
    </source>
</evidence>
<keyword evidence="1" id="KW-0812">Transmembrane</keyword>
<protein>
    <submittedName>
        <fullName evidence="3">Uncharacterized protein</fullName>
    </submittedName>
</protein>
<keyword evidence="1" id="KW-0472">Membrane</keyword>
<accession>A0AAV7ZI93</accession>
<name>A0AAV7ZI93_9EUKA</name>
<dbReference type="EMBL" id="JANTQA010000030">
    <property type="protein sequence ID" value="KAJ3440621.1"/>
    <property type="molecule type" value="Genomic_DNA"/>
</dbReference>
<keyword evidence="2" id="KW-0732">Signal</keyword>
<organism evidence="3 4">
    <name type="scientific">Anaeramoeba flamelloides</name>
    <dbReference type="NCBI Taxonomy" id="1746091"/>
    <lineage>
        <taxon>Eukaryota</taxon>
        <taxon>Metamonada</taxon>
        <taxon>Anaeramoebidae</taxon>
        <taxon>Anaeramoeba</taxon>
    </lineage>
</organism>
<proteinExistence type="predicted"/>
<evidence type="ECO:0000256" key="1">
    <source>
        <dbReference type="SAM" id="Phobius"/>
    </source>
</evidence>
<feature type="signal peptide" evidence="2">
    <location>
        <begin position="1"/>
        <end position="21"/>
    </location>
</feature>
<sequence>MKLFCLIILILLIIKNNKVFGECEFKSGIRSQYGTCLGPVDVIKAKRKEYRLLNYGCAIDKVPFTDVNNEIKCGDCIPRTNGNWRFEGIPTKFHYFKRETCKTNQKGKTECFESKLSITSPLYFCSVNEYCSEYGECKSMAQLDNYKQKCNFTDPNPCGTLGLKCIANQCIICKNDLQHFPNSQTSMLESAYCVNGKYTMSKWKQLVQPKQFFTFFTLLVIIYLLIYFTGLPIWIGKRIKSQICKRKITKYTRKNYY</sequence>
<gene>
    <name evidence="3" type="ORF">M0812_14290</name>
</gene>
<dbReference type="AlphaFoldDB" id="A0AAV7ZI93"/>
<comment type="caution">
    <text evidence="3">The sequence shown here is derived from an EMBL/GenBank/DDBJ whole genome shotgun (WGS) entry which is preliminary data.</text>
</comment>
<evidence type="ECO:0000313" key="4">
    <source>
        <dbReference type="Proteomes" id="UP001146793"/>
    </source>
</evidence>
<feature type="transmembrane region" description="Helical" evidence="1">
    <location>
        <begin position="212"/>
        <end position="236"/>
    </location>
</feature>
<reference evidence="3" key="1">
    <citation type="submission" date="2022-08" db="EMBL/GenBank/DDBJ databases">
        <title>Novel sulphate-reducing endosymbionts in the free-living metamonad Anaeramoeba.</title>
        <authorList>
            <person name="Jerlstrom-Hultqvist J."/>
            <person name="Cepicka I."/>
            <person name="Gallot-Lavallee L."/>
            <person name="Salas-Leiva D."/>
            <person name="Curtis B.A."/>
            <person name="Zahonova K."/>
            <person name="Pipaliya S."/>
            <person name="Dacks J."/>
            <person name="Roger A.J."/>
        </authorList>
    </citation>
    <scope>NUCLEOTIDE SEQUENCE</scope>
    <source>
        <strain evidence="3">Busselton2</strain>
    </source>
</reference>
<feature type="chain" id="PRO_5043742658" evidence="2">
    <location>
        <begin position="22"/>
        <end position="257"/>
    </location>
</feature>
<keyword evidence="1" id="KW-1133">Transmembrane helix</keyword>
<dbReference type="Proteomes" id="UP001146793">
    <property type="component" value="Unassembled WGS sequence"/>
</dbReference>